<feature type="region of interest" description="Disordered" evidence="1">
    <location>
        <begin position="1"/>
        <end position="24"/>
    </location>
</feature>
<feature type="domain" description="Secretion system C-terminal sorting" evidence="2">
    <location>
        <begin position="158"/>
        <end position="218"/>
    </location>
</feature>
<dbReference type="Proteomes" id="UP000321907">
    <property type="component" value="Unassembled WGS sequence"/>
</dbReference>
<dbReference type="InterPro" id="IPR026444">
    <property type="entry name" value="Secre_tail"/>
</dbReference>
<dbReference type="AlphaFoldDB" id="A0A5C7FTQ3"/>
<dbReference type="Pfam" id="PF18962">
    <property type="entry name" value="Por_Secre_tail"/>
    <property type="match status" value="1"/>
</dbReference>
<evidence type="ECO:0000313" key="4">
    <source>
        <dbReference type="Proteomes" id="UP000321907"/>
    </source>
</evidence>
<dbReference type="OrthoDB" id="9768786at2"/>
<protein>
    <submittedName>
        <fullName evidence="3">T9SS type A sorting domain-containing protein</fullName>
    </submittedName>
</protein>
<gene>
    <name evidence="3" type="ORF">FUA23_15535</name>
</gene>
<sequence>MVSRSALHGRQQPGGTGANHPDALARSFTLPSLPEEETNARDNTRRFFLKTFIPNSTTMLFSTLHCTRGRAPMLLMVLFVAFTPLLSGQELSRSVVGAAGSYYSEVNVGNIHFTVGEIAVTRSQNGLVLERGFHHGLYELIATSTWSAPAIQLEMSAFPNPTADKVTLTGDWNLRDRLKVSDLLGRLLSDKELPPGQAELDLTSYPSGTYLLTVSRAGQPLKTLRIVRQ</sequence>
<organism evidence="3 4">
    <name type="scientific">Neolewinella aurantiaca</name>
    <dbReference type="NCBI Taxonomy" id="2602767"/>
    <lineage>
        <taxon>Bacteria</taxon>
        <taxon>Pseudomonadati</taxon>
        <taxon>Bacteroidota</taxon>
        <taxon>Saprospiria</taxon>
        <taxon>Saprospirales</taxon>
        <taxon>Lewinellaceae</taxon>
        <taxon>Neolewinella</taxon>
    </lineage>
</organism>
<accession>A0A5C7FTQ3</accession>
<name>A0A5C7FTQ3_9BACT</name>
<evidence type="ECO:0000256" key="1">
    <source>
        <dbReference type="SAM" id="MobiDB-lite"/>
    </source>
</evidence>
<reference evidence="3 4" key="1">
    <citation type="submission" date="2019-08" db="EMBL/GenBank/DDBJ databases">
        <title>Lewinella sp. strain SSH13 Genome sequencing and assembly.</title>
        <authorList>
            <person name="Kim I."/>
        </authorList>
    </citation>
    <scope>NUCLEOTIDE SEQUENCE [LARGE SCALE GENOMIC DNA]</scope>
    <source>
        <strain evidence="3 4">SSH13</strain>
    </source>
</reference>
<evidence type="ECO:0000313" key="3">
    <source>
        <dbReference type="EMBL" id="TXF88222.1"/>
    </source>
</evidence>
<comment type="caution">
    <text evidence="3">The sequence shown here is derived from an EMBL/GenBank/DDBJ whole genome shotgun (WGS) entry which is preliminary data.</text>
</comment>
<evidence type="ECO:0000259" key="2">
    <source>
        <dbReference type="Pfam" id="PF18962"/>
    </source>
</evidence>
<proteinExistence type="predicted"/>
<dbReference type="NCBIfam" id="TIGR04183">
    <property type="entry name" value="Por_Secre_tail"/>
    <property type="match status" value="1"/>
</dbReference>
<keyword evidence="4" id="KW-1185">Reference proteome</keyword>
<dbReference type="EMBL" id="VOXD01000025">
    <property type="protein sequence ID" value="TXF88222.1"/>
    <property type="molecule type" value="Genomic_DNA"/>
</dbReference>